<dbReference type="OrthoDB" id="10336956at2759"/>
<keyword evidence="1" id="KW-1133">Transmembrane helix</keyword>
<organism evidence="2 3">
    <name type="scientific">Paramecium pentaurelia</name>
    <dbReference type="NCBI Taxonomy" id="43138"/>
    <lineage>
        <taxon>Eukaryota</taxon>
        <taxon>Sar</taxon>
        <taxon>Alveolata</taxon>
        <taxon>Ciliophora</taxon>
        <taxon>Intramacronucleata</taxon>
        <taxon>Oligohymenophorea</taxon>
        <taxon>Peniculida</taxon>
        <taxon>Parameciidae</taxon>
        <taxon>Paramecium</taxon>
    </lineage>
</organism>
<dbReference type="AlphaFoldDB" id="A0A8S1TAR6"/>
<proteinExistence type="predicted"/>
<gene>
    <name evidence="2" type="ORF">PPENT_87.1.T0180046</name>
</gene>
<dbReference type="Proteomes" id="UP000689195">
    <property type="component" value="Unassembled WGS sequence"/>
</dbReference>
<evidence type="ECO:0000313" key="2">
    <source>
        <dbReference type="EMBL" id="CAD8148399.1"/>
    </source>
</evidence>
<keyword evidence="1" id="KW-0472">Membrane</keyword>
<protein>
    <recommendedName>
        <fullName evidence="4">Transmembrane protein</fullName>
    </recommendedName>
</protein>
<keyword evidence="1" id="KW-0812">Transmembrane</keyword>
<evidence type="ECO:0000313" key="3">
    <source>
        <dbReference type="Proteomes" id="UP000689195"/>
    </source>
</evidence>
<evidence type="ECO:0000256" key="1">
    <source>
        <dbReference type="SAM" id="Phobius"/>
    </source>
</evidence>
<keyword evidence="3" id="KW-1185">Reference proteome</keyword>
<feature type="transmembrane region" description="Helical" evidence="1">
    <location>
        <begin position="40"/>
        <end position="59"/>
    </location>
</feature>
<dbReference type="EMBL" id="CAJJDO010000018">
    <property type="protein sequence ID" value="CAD8148399.1"/>
    <property type="molecule type" value="Genomic_DNA"/>
</dbReference>
<comment type="caution">
    <text evidence="2">The sequence shown here is derived from an EMBL/GenBank/DDBJ whole genome shotgun (WGS) entry which is preliminary data.</text>
</comment>
<evidence type="ECO:0008006" key="4">
    <source>
        <dbReference type="Google" id="ProtNLM"/>
    </source>
</evidence>
<accession>A0A8S1TAR6</accession>
<name>A0A8S1TAR6_9CILI</name>
<sequence>MIQCFSIEFIAQFVQICLLSTLYALRLSNSAQICSNIQQIFEGYFYFNLIGLVFLLFYWKEPKVKQQNQEIQFQLIDVKNNQQEKS</sequence>
<reference evidence="2" key="1">
    <citation type="submission" date="2021-01" db="EMBL/GenBank/DDBJ databases">
        <authorList>
            <consortium name="Genoscope - CEA"/>
            <person name="William W."/>
        </authorList>
    </citation>
    <scope>NUCLEOTIDE SEQUENCE</scope>
</reference>